<evidence type="ECO:0000256" key="3">
    <source>
        <dbReference type="ARBA" id="ARBA00022737"/>
    </source>
</evidence>
<keyword evidence="6" id="KW-0175">Coiled coil</keyword>
<dbReference type="Gene3D" id="1.10.10.10">
    <property type="entry name" value="Winged helix-like DNA-binding domain superfamily/Winged helix DNA-binding domain"/>
    <property type="match status" value="1"/>
</dbReference>
<dbReference type="Gene3D" id="3.40.50.300">
    <property type="entry name" value="P-loop containing nucleotide triphosphate hydrolases"/>
    <property type="match status" value="1"/>
</dbReference>
<dbReference type="Gene3D" id="3.80.10.10">
    <property type="entry name" value="Ribonuclease Inhibitor"/>
    <property type="match status" value="1"/>
</dbReference>
<dbReference type="PRINTS" id="PR00364">
    <property type="entry name" value="DISEASERSIST"/>
</dbReference>
<sequence length="824" mass="94259">MDPVSGALGLLPSKLLELLQAEYNLQKSVRVQVQSLSRELEVIHSTLRRVAAEPPDMLNEQVKNWAREAREASYNFEDRIDTFFVRVVDGCREPIEETGSRWLKSAKKKKKKKMGDLPTKGRAPDDIAAAIEDMMKQLQELNERVRGYTTDDILLRPVTSTSSTVDPRLPAMYRNERELVGIEEVRDELVRLLTQGDAEDDKKREVKVVSIVGLAGVGKTTLAKAVYNRLQVQEQFDCSAFVSVSRNPDWKKVFWDMLLELDEAMYQMGIYTEKRAMDVKQLTDEIRRFLENRRYLIVIDDIWSVEAWKMISLVLCDGNSGSRIITTSRMSDVAAASAAEGRGSRYILKPLSHANSEKLFYKRIFGGERNCPHIKLAEVSDKILKKCSGLPLAIITVASVLASKPWEEWSEVYNSITLRHESNRYVDNMRKVLSFSYYDLPFHLRSCLLHLSIFPENCLFIEKDFLIWKWVAEGFVQKERPGPRISLFEIGERYFNDLVNRSTIQIAEGCLNRGRVYGCRVHPVLFSQIRAISSEENFCTVFEDEHHTSPGNQHSSRRIAMHSIRNVEHNMEKVRSFNASLCFIDGSPQLSSFQVLRVLALEYCPGMNSHHLLKQIGNLVHLRYLGLVGAGVLELQEETLGWLKFLQTLDLRETEIEQLPRNIPDQLVCLCVHQIRTVVEGKIGRLTSLEDLRLRHVTGDIVKLATELSCLRKLRVLVLGFEKMDVGLEKALLESLGHLHKIQRLEIYCKPSTRAVMWEESCWVPSPNVHQLVLGGLLFSRLPSWMINRSPLPLLSHLQLGVEVLEDGDLEIFGRLLPQLRSLI</sequence>
<organism evidence="8 9">
    <name type="scientific">Sorghum bicolor</name>
    <name type="common">Sorghum</name>
    <name type="synonym">Sorghum vulgare</name>
    <dbReference type="NCBI Taxonomy" id="4558"/>
    <lineage>
        <taxon>Eukaryota</taxon>
        <taxon>Viridiplantae</taxon>
        <taxon>Streptophyta</taxon>
        <taxon>Embryophyta</taxon>
        <taxon>Tracheophyta</taxon>
        <taxon>Spermatophyta</taxon>
        <taxon>Magnoliopsida</taxon>
        <taxon>Liliopsida</taxon>
        <taxon>Poales</taxon>
        <taxon>Poaceae</taxon>
        <taxon>PACMAD clade</taxon>
        <taxon>Panicoideae</taxon>
        <taxon>Andropogonodae</taxon>
        <taxon>Andropogoneae</taxon>
        <taxon>Sorghinae</taxon>
        <taxon>Sorghum</taxon>
    </lineage>
</organism>
<dbReference type="EMBL" id="CM027684">
    <property type="protein sequence ID" value="KAG0531042.1"/>
    <property type="molecule type" value="Genomic_DNA"/>
</dbReference>
<keyword evidence="2" id="KW-0433">Leucine-rich repeat</keyword>
<dbReference type="InterPro" id="IPR041118">
    <property type="entry name" value="Rx_N"/>
</dbReference>
<evidence type="ECO:0000256" key="4">
    <source>
        <dbReference type="ARBA" id="ARBA00022741"/>
    </source>
</evidence>
<dbReference type="InterPro" id="IPR058922">
    <property type="entry name" value="WHD_DRP"/>
</dbReference>
<dbReference type="Pfam" id="PF18052">
    <property type="entry name" value="Rx_N"/>
    <property type="match status" value="1"/>
</dbReference>
<evidence type="ECO:0000313" key="9">
    <source>
        <dbReference type="Proteomes" id="UP000807115"/>
    </source>
</evidence>
<dbReference type="InterPro" id="IPR002182">
    <property type="entry name" value="NB-ARC"/>
</dbReference>
<dbReference type="InterPro" id="IPR036388">
    <property type="entry name" value="WH-like_DNA-bd_sf"/>
</dbReference>
<dbReference type="PANTHER" id="PTHR23155:SF1116">
    <property type="entry name" value="OS12G0273300 PROTEIN"/>
    <property type="match status" value="1"/>
</dbReference>
<dbReference type="SUPFAM" id="SSF52540">
    <property type="entry name" value="P-loop containing nucleoside triphosphate hydrolases"/>
    <property type="match status" value="1"/>
</dbReference>
<dbReference type="InterPro" id="IPR044974">
    <property type="entry name" value="Disease_R_plants"/>
</dbReference>
<dbReference type="AlphaFoldDB" id="A0A921UGC7"/>
<keyword evidence="4" id="KW-0547">Nucleotide-binding</keyword>
<comment type="similarity">
    <text evidence="1">Belongs to the disease resistance NB-LRR family.</text>
</comment>
<keyword evidence="5" id="KW-0611">Plant defense</keyword>
<comment type="caution">
    <text evidence="8">The sequence shown here is derived from an EMBL/GenBank/DDBJ whole genome shotgun (WGS) entry which is preliminary data.</text>
</comment>
<dbReference type="Pfam" id="PF00931">
    <property type="entry name" value="NB-ARC"/>
    <property type="match status" value="1"/>
</dbReference>
<proteinExistence type="inferred from homology"/>
<dbReference type="InterPro" id="IPR042197">
    <property type="entry name" value="Apaf_helical"/>
</dbReference>
<dbReference type="InterPro" id="IPR027417">
    <property type="entry name" value="P-loop_NTPase"/>
</dbReference>
<evidence type="ECO:0000256" key="2">
    <source>
        <dbReference type="ARBA" id="ARBA00022614"/>
    </source>
</evidence>
<dbReference type="FunFam" id="3.40.50.300:FF:001091">
    <property type="entry name" value="Probable disease resistance protein At1g61300"/>
    <property type="match status" value="1"/>
</dbReference>
<dbReference type="PANTHER" id="PTHR23155">
    <property type="entry name" value="DISEASE RESISTANCE PROTEIN RP"/>
    <property type="match status" value="1"/>
</dbReference>
<keyword evidence="3" id="KW-0677">Repeat</keyword>
<name>A0A921UGC7_SORBI</name>
<dbReference type="Pfam" id="PF23559">
    <property type="entry name" value="WHD_DRP"/>
    <property type="match status" value="1"/>
</dbReference>
<dbReference type="InterPro" id="IPR055414">
    <property type="entry name" value="LRR_R13L4/SHOC2-like"/>
</dbReference>
<dbReference type="Proteomes" id="UP000807115">
    <property type="component" value="Chromosome 5"/>
</dbReference>
<feature type="domain" description="AAA+ ATPase" evidence="7">
    <location>
        <begin position="205"/>
        <end position="351"/>
    </location>
</feature>
<dbReference type="InterPro" id="IPR032675">
    <property type="entry name" value="LRR_dom_sf"/>
</dbReference>
<evidence type="ECO:0000313" key="8">
    <source>
        <dbReference type="EMBL" id="KAG0531042.1"/>
    </source>
</evidence>
<protein>
    <recommendedName>
        <fullName evidence="7">AAA+ ATPase domain-containing protein</fullName>
    </recommendedName>
</protein>
<dbReference type="GO" id="GO:0051707">
    <property type="term" value="P:response to other organism"/>
    <property type="evidence" value="ECO:0007669"/>
    <property type="project" value="UniProtKB-ARBA"/>
</dbReference>
<dbReference type="Gene3D" id="1.10.8.430">
    <property type="entry name" value="Helical domain of apoptotic protease-activating factors"/>
    <property type="match status" value="1"/>
</dbReference>
<dbReference type="SMART" id="SM00382">
    <property type="entry name" value="AAA"/>
    <property type="match status" value="1"/>
</dbReference>
<reference evidence="8" key="1">
    <citation type="journal article" date="2019" name="BMC Genomics">
        <title>A new reference genome for Sorghum bicolor reveals high levels of sequence similarity between sweet and grain genotypes: implications for the genetics of sugar metabolism.</title>
        <authorList>
            <person name="Cooper E.A."/>
            <person name="Brenton Z.W."/>
            <person name="Flinn B.S."/>
            <person name="Jenkins J."/>
            <person name="Shu S."/>
            <person name="Flowers D."/>
            <person name="Luo F."/>
            <person name="Wang Y."/>
            <person name="Xia P."/>
            <person name="Barry K."/>
            <person name="Daum C."/>
            <person name="Lipzen A."/>
            <person name="Yoshinaga Y."/>
            <person name="Schmutz J."/>
            <person name="Saski C."/>
            <person name="Vermerris W."/>
            <person name="Kresovich S."/>
        </authorList>
    </citation>
    <scope>NUCLEOTIDE SEQUENCE</scope>
</reference>
<evidence type="ECO:0000256" key="5">
    <source>
        <dbReference type="ARBA" id="ARBA00022821"/>
    </source>
</evidence>
<dbReference type="InterPro" id="IPR003593">
    <property type="entry name" value="AAA+_ATPase"/>
</dbReference>
<dbReference type="GO" id="GO:0006952">
    <property type="term" value="P:defense response"/>
    <property type="evidence" value="ECO:0007669"/>
    <property type="project" value="UniProtKB-KW"/>
</dbReference>
<gene>
    <name evidence="8" type="ORF">BDA96_05G240200</name>
</gene>
<dbReference type="SUPFAM" id="SSF52047">
    <property type="entry name" value="RNI-like"/>
    <property type="match status" value="1"/>
</dbReference>
<dbReference type="Pfam" id="PF23598">
    <property type="entry name" value="LRR_14"/>
    <property type="match status" value="1"/>
</dbReference>
<reference evidence="8" key="2">
    <citation type="submission" date="2020-10" db="EMBL/GenBank/DDBJ databases">
        <authorList>
            <person name="Cooper E.A."/>
            <person name="Brenton Z.W."/>
            <person name="Flinn B.S."/>
            <person name="Jenkins J."/>
            <person name="Shu S."/>
            <person name="Flowers D."/>
            <person name="Luo F."/>
            <person name="Wang Y."/>
            <person name="Xia P."/>
            <person name="Barry K."/>
            <person name="Daum C."/>
            <person name="Lipzen A."/>
            <person name="Yoshinaga Y."/>
            <person name="Schmutz J."/>
            <person name="Saski C."/>
            <person name="Vermerris W."/>
            <person name="Kresovich S."/>
        </authorList>
    </citation>
    <scope>NUCLEOTIDE SEQUENCE</scope>
</reference>
<evidence type="ECO:0000256" key="1">
    <source>
        <dbReference type="ARBA" id="ARBA00008894"/>
    </source>
</evidence>
<evidence type="ECO:0000256" key="6">
    <source>
        <dbReference type="ARBA" id="ARBA00023054"/>
    </source>
</evidence>
<dbReference type="Gene3D" id="1.20.5.4130">
    <property type="match status" value="1"/>
</dbReference>
<accession>A0A921UGC7</accession>
<feature type="non-terminal residue" evidence="8">
    <location>
        <position position="824"/>
    </location>
</feature>
<evidence type="ECO:0000259" key="7">
    <source>
        <dbReference type="SMART" id="SM00382"/>
    </source>
</evidence>
<dbReference type="GO" id="GO:0043531">
    <property type="term" value="F:ADP binding"/>
    <property type="evidence" value="ECO:0007669"/>
    <property type="project" value="InterPro"/>
</dbReference>